<dbReference type="Proteomes" id="UP001243364">
    <property type="component" value="Unassembled WGS sequence"/>
</dbReference>
<evidence type="ECO:0000256" key="1">
    <source>
        <dbReference type="SAM" id="Phobius"/>
    </source>
</evidence>
<organism evidence="2 3">
    <name type="scientific">Streptomyces achromogenes</name>
    <dbReference type="NCBI Taxonomy" id="67255"/>
    <lineage>
        <taxon>Bacteria</taxon>
        <taxon>Bacillati</taxon>
        <taxon>Actinomycetota</taxon>
        <taxon>Actinomycetes</taxon>
        <taxon>Kitasatosporales</taxon>
        <taxon>Streptomycetaceae</taxon>
        <taxon>Streptomyces</taxon>
    </lineage>
</organism>
<keyword evidence="1" id="KW-0472">Membrane</keyword>
<feature type="transmembrane region" description="Helical" evidence="1">
    <location>
        <begin position="188"/>
        <end position="207"/>
    </location>
</feature>
<feature type="transmembrane region" description="Helical" evidence="1">
    <location>
        <begin position="129"/>
        <end position="151"/>
    </location>
</feature>
<evidence type="ECO:0008006" key="4">
    <source>
        <dbReference type="Google" id="ProtNLM"/>
    </source>
</evidence>
<feature type="transmembrane region" description="Helical" evidence="1">
    <location>
        <begin position="246"/>
        <end position="264"/>
    </location>
</feature>
<reference evidence="2 3" key="1">
    <citation type="submission" date="2023-07" db="EMBL/GenBank/DDBJ databases">
        <title>Comparative genomics of wheat-associated soil bacteria to identify genetic determinants of phenazine resistance.</title>
        <authorList>
            <person name="Mouncey N."/>
        </authorList>
    </citation>
    <scope>NUCLEOTIDE SEQUENCE [LARGE SCALE GENOMIC DNA]</scope>
    <source>
        <strain evidence="2 3">W4I19-2</strain>
    </source>
</reference>
<evidence type="ECO:0000313" key="2">
    <source>
        <dbReference type="EMBL" id="MDQ0688190.1"/>
    </source>
</evidence>
<dbReference type="EMBL" id="JAUSYA010000001">
    <property type="protein sequence ID" value="MDQ0688190.1"/>
    <property type="molecule type" value="Genomic_DNA"/>
</dbReference>
<feature type="transmembrane region" description="Helical" evidence="1">
    <location>
        <begin position="219"/>
        <end position="240"/>
    </location>
</feature>
<feature type="transmembrane region" description="Helical" evidence="1">
    <location>
        <begin position="276"/>
        <end position="299"/>
    </location>
</feature>
<feature type="transmembrane region" description="Helical" evidence="1">
    <location>
        <begin position="75"/>
        <end position="99"/>
    </location>
</feature>
<keyword evidence="1" id="KW-1133">Transmembrane helix</keyword>
<dbReference type="RefSeq" id="WP_307048642.1">
    <property type="nucleotide sequence ID" value="NZ_JAUSYA010000001.1"/>
</dbReference>
<keyword evidence="3" id="KW-1185">Reference proteome</keyword>
<evidence type="ECO:0000313" key="3">
    <source>
        <dbReference type="Proteomes" id="UP001243364"/>
    </source>
</evidence>
<comment type="caution">
    <text evidence="2">The sequence shown here is derived from an EMBL/GenBank/DDBJ whole genome shotgun (WGS) entry which is preliminary data.</text>
</comment>
<name>A0ABU0QC23_STRAH</name>
<accession>A0ABU0QC23</accession>
<protein>
    <recommendedName>
        <fullName evidence="4">Integral membrane protein</fullName>
    </recommendedName>
</protein>
<feature type="transmembrane region" description="Helical" evidence="1">
    <location>
        <begin position="305"/>
        <end position="330"/>
    </location>
</feature>
<sequence length="338" mass="35604">MTGTTTLLEARYRAVLRLLPAYYREQREEEMVEVFLGDTDRDLQDQSRPTLGEAASVAALALRARLGTAAAPRRYALLGSAARLFALAAVLLQAAAAVADRALELTWTSTHGTFARDVFMSGFTGRGPVVATAEVAAWVLPLGWTVGYFALLRDRRRTARISVLLAALPTLWPFLAPFVTDFPPPEPAYATAAAAFAWLPALALCTACHRDAPPAELPVGTPGTVHLGCCVVMGASVVVLPAVADSVWAPTTCFVLGALGWLVRRGRRGRTAGGEGALALAVLGLLVLTLRVAAAYTWLDVSMPLPTAMVAGFAVQAAALLFLTAVLAVVGGRDLAAR</sequence>
<proteinExistence type="predicted"/>
<keyword evidence="1" id="KW-0812">Transmembrane</keyword>
<feature type="transmembrane region" description="Helical" evidence="1">
    <location>
        <begin position="158"/>
        <end position="176"/>
    </location>
</feature>
<gene>
    <name evidence="2" type="ORF">QFZ56_007153</name>
</gene>